<evidence type="ECO:0000313" key="2">
    <source>
        <dbReference type="EMBL" id="KOX78066.1"/>
    </source>
</evidence>
<reference evidence="2 3" key="1">
    <citation type="submission" date="2015-07" db="EMBL/GenBank/DDBJ databases">
        <title>The genome of Melipona quadrifasciata.</title>
        <authorList>
            <person name="Pan H."/>
            <person name="Kapheim K."/>
        </authorList>
    </citation>
    <scope>NUCLEOTIDE SEQUENCE [LARGE SCALE GENOMIC DNA]</scope>
    <source>
        <strain evidence="2">0111107301</strain>
        <tissue evidence="2">Whole body</tissue>
    </source>
</reference>
<evidence type="ECO:0008006" key="4">
    <source>
        <dbReference type="Google" id="ProtNLM"/>
    </source>
</evidence>
<feature type="region of interest" description="Disordered" evidence="1">
    <location>
        <begin position="62"/>
        <end position="84"/>
    </location>
</feature>
<evidence type="ECO:0000313" key="3">
    <source>
        <dbReference type="Proteomes" id="UP000053105"/>
    </source>
</evidence>
<evidence type="ECO:0000256" key="1">
    <source>
        <dbReference type="SAM" id="MobiDB-lite"/>
    </source>
</evidence>
<dbReference type="Proteomes" id="UP000053105">
    <property type="component" value="Unassembled WGS sequence"/>
</dbReference>
<proteinExistence type="predicted"/>
<dbReference type="InterPro" id="IPR011333">
    <property type="entry name" value="SKP1/BTB/POZ_sf"/>
</dbReference>
<sequence>MEHTANHKHQRITNILDEASQPRYIFSCPVQAIEHALCDETCQPYGTITGIVEKIGSPLRQRGVPATAEASKQQQQQQQQQPATTGVCESLWEVTEGCERGFFRKFGSGTWAKTNRGDSSLGHVNTSRGVNKNIPLSEQWTGDSLYSTPMAKLDLVHDSMRNISMFSRSNGPSELIRYDPSTVRTLLDKQGLISVVYFNSLSKWEFSTVPMLYRTWMTQFVVEGLSNEFKFEFPIPARKCLCARNSFGHFALLNSIESRLYERISVNFQNYLPATIEKQDAEYRRTSLPAALNIPTGGRERSTEEPERGIWMEFLLSGRGKGEKVEREIIRLLGIGLIPTGYLKSERGAAPNLTANLQDGFGCVYCPLASKSTLCSAIPRIASARFFDQDANLNSSRNLPTIVANASFKCLIHATNLVAATCKNGQPAFRLTDVEIQSDPKSSKLNLTSIKGHTVDSGEKEFKVQKENFERALASSVCLERANFSKHGRCDRHWEKGIQSEARKEESARATGCWVRRDLRRTKDEECWINGKESEADSAMAREDRCRSELESVMATRVTTTGSPGGLSGEAGLAGVPRLLEDLARLSEDKDTADIVFLLGRDEMPIYAHRIILQARSVFESEKRMDNTRPHSKLYAALSSPVKILTKSRDPPPPPTAHPALVALVISKCDADENDA</sequence>
<dbReference type="STRING" id="166423.A0A0M9A7I9"/>
<dbReference type="OrthoDB" id="25620at2759"/>
<accession>A0A0M9A7I9</accession>
<protein>
    <recommendedName>
        <fullName evidence="4">BTB domain-containing protein</fullName>
    </recommendedName>
</protein>
<name>A0A0M9A7I9_9HYME</name>
<dbReference type="AlphaFoldDB" id="A0A0M9A7I9"/>
<dbReference type="EMBL" id="KQ435727">
    <property type="protein sequence ID" value="KOX78066.1"/>
    <property type="molecule type" value="Genomic_DNA"/>
</dbReference>
<keyword evidence="3" id="KW-1185">Reference proteome</keyword>
<organism evidence="2 3">
    <name type="scientific">Melipona quadrifasciata</name>
    <dbReference type="NCBI Taxonomy" id="166423"/>
    <lineage>
        <taxon>Eukaryota</taxon>
        <taxon>Metazoa</taxon>
        <taxon>Ecdysozoa</taxon>
        <taxon>Arthropoda</taxon>
        <taxon>Hexapoda</taxon>
        <taxon>Insecta</taxon>
        <taxon>Pterygota</taxon>
        <taxon>Neoptera</taxon>
        <taxon>Endopterygota</taxon>
        <taxon>Hymenoptera</taxon>
        <taxon>Apocrita</taxon>
        <taxon>Aculeata</taxon>
        <taxon>Apoidea</taxon>
        <taxon>Anthophila</taxon>
        <taxon>Apidae</taxon>
        <taxon>Melipona</taxon>
    </lineage>
</organism>
<dbReference type="Gene3D" id="3.30.710.10">
    <property type="entry name" value="Potassium Channel Kv1.1, Chain A"/>
    <property type="match status" value="1"/>
</dbReference>
<gene>
    <name evidence="2" type="ORF">WN51_05954</name>
</gene>